<dbReference type="InParanoid" id="D6W896"/>
<protein>
    <submittedName>
        <fullName evidence="1">Uncharacterized protein</fullName>
    </submittedName>
</protein>
<sequence length="149" mass="16452">MLLVEHQSRTESISNHVAATLVIDCILCEYTAKIRGGSSGGGGGRLILQQIRLNGSRPAIAISGECVTLRDGRQTLQTPTHKKVAATGTNRRSRTGMLSEYIRRSAKELPDPSWKNYTTIIRGLKRNHERVLDVLSSGIVSDRVVWKNE</sequence>
<dbReference type="HOGENOM" id="CLU_1752088_0_0_1"/>
<accession>D6W896</accession>
<evidence type="ECO:0000313" key="2">
    <source>
        <dbReference type="Proteomes" id="UP000007266"/>
    </source>
</evidence>
<dbReference type="AlphaFoldDB" id="D6W896"/>
<reference evidence="1 2" key="1">
    <citation type="journal article" date="2008" name="Nature">
        <title>The genome of the model beetle and pest Tribolium castaneum.</title>
        <authorList>
            <consortium name="Tribolium Genome Sequencing Consortium"/>
            <person name="Richards S."/>
            <person name="Gibbs R.A."/>
            <person name="Weinstock G.M."/>
            <person name="Brown S.J."/>
            <person name="Denell R."/>
            <person name="Beeman R.W."/>
            <person name="Gibbs R."/>
            <person name="Beeman R.W."/>
            <person name="Brown S.J."/>
            <person name="Bucher G."/>
            <person name="Friedrich M."/>
            <person name="Grimmelikhuijzen C.J."/>
            <person name="Klingler M."/>
            <person name="Lorenzen M."/>
            <person name="Richards S."/>
            <person name="Roth S."/>
            <person name="Schroder R."/>
            <person name="Tautz D."/>
            <person name="Zdobnov E.M."/>
            <person name="Muzny D."/>
            <person name="Gibbs R.A."/>
            <person name="Weinstock G.M."/>
            <person name="Attaway T."/>
            <person name="Bell S."/>
            <person name="Buhay C.J."/>
            <person name="Chandrabose M.N."/>
            <person name="Chavez D."/>
            <person name="Clerk-Blankenburg K.P."/>
            <person name="Cree A."/>
            <person name="Dao M."/>
            <person name="Davis C."/>
            <person name="Chacko J."/>
            <person name="Dinh H."/>
            <person name="Dugan-Rocha S."/>
            <person name="Fowler G."/>
            <person name="Garner T.T."/>
            <person name="Garnes J."/>
            <person name="Gnirke A."/>
            <person name="Hawes A."/>
            <person name="Hernandez J."/>
            <person name="Hines S."/>
            <person name="Holder M."/>
            <person name="Hume J."/>
            <person name="Jhangiani S.N."/>
            <person name="Joshi V."/>
            <person name="Khan Z.M."/>
            <person name="Jackson L."/>
            <person name="Kovar C."/>
            <person name="Kowis A."/>
            <person name="Lee S."/>
            <person name="Lewis L.R."/>
            <person name="Margolis J."/>
            <person name="Morgan M."/>
            <person name="Nazareth L.V."/>
            <person name="Nguyen N."/>
            <person name="Okwuonu G."/>
            <person name="Parker D."/>
            <person name="Richards S."/>
            <person name="Ruiz S.J."/>
            <person name="Santibanez J."/>
            <person name="Savard J."/>
            <person name="Scherer S.E."/>
            <person name="Schneider B."/>
            <person name="Sodergren E."/>
            <person name="Tautz D."/>
            <person name="Vattahil S."/>
            <person name="Villasana D."/>
            <person name="White C.S."/>
            <person name="Wright R."/>
            <person name="Park Y."/>
            <person name="Beeman R.W."/>
            <person name="Lord J."/>
            <person name="Oppert B."/>
            <person name="Lorenzen M."/>
            <person name="Brown S."/>
            <person name="Wang L."/>
            <person name="Savard J."/>
            <person name="Tautz D."/>
            <person name="Richards S."/>
            <person name="Weinstock G."/>
            <person name="Gibbs R.A."/>
            <person name="Liu Y."/>
            <person name="Worley K."/>
            <person name="Weinstock G."/>
            <person name="Elsik C.G."/>
            <person name="Reese J.T."/>
            <person name="Elhaik E."/>
            <person name="Landan G."/>
            <person name="Graur D."/>
            <person name="Arensburger P."/>
            <person name="Atkinson P."/>
            <person name="Beeman R.W."/>
            <person name="Beidler J."/>
            <person name="Brown S.J."/>
            <person name="Demuth J.P."/>
            <person name="Drury D.W."/>
            <person name="Du Y.Z."/>
            <person name="Fujiwara H."/>
            <person name="Lorenzen M."/>
            <person name="Maselli V."/>
            <person name="Osanai M."/>
            <person name="Park Y."/>
            <person name="Robertson H.M."/>
            <person name="Tu Z."/>
            <person name="Wang J.J."/>
            <person name="Wang S."/>
            <person name="Richards S."/>
            <person name="Song H."/>
            <person name="Zhang L."/>
            <person name="Sodergren E."/>
            <person name="Werner D."/>
            <person name="Stanke M."/>
            <person name="Morgenstern B."/>
            <person name="Solovyev V."/>
            <person name="Kosarev P."/>
            <person name="Brown G."/>
            <person name="Chen H.C."/>
            <person name="Ermolaeva O."/>
            <person name="Hlavina W."/>
            <person name="Kapustin Y."/>
            <person name="Kiryutin B."/>
            <person name="Kitts P."/>
            <person name="Maglott D."/>
            <person name="Pruitt K."/>
            <person name="Sapojnikov V."/>
            <person name="Souvorov A."/>
            <person name="Mackey A.J."/>
            <person name="Waterhouse R.M."/>
            <person name="Wyder S."/>
            <person name="Zdobnov E.M."/>
            <person name="Zdobnov E.M."/>
            <person name="Wyder S."/>
            <person name="Kriventseva E.V."/>
            <person name="Kadowaki T."/>
            <person name="Bork P."/>
            <person name="Aranda M."/>
            <person name="Bao R."/>
            <person name="Beermann A."/>
            <person name="Berns N."/>
            <person name="Bolognesi R."/>
            <person name="Bonneton F."/>
            <person name="Bopp D."/>
            <person name="Brown S.J."/>
            <person name="Bucher G."/>
            <person name="Butts T."/>
            <person name="Chaumot A."/>
            <person name="Denell R.E."/>
            <person name="Ferrier D.E."/>
            <person name="Friedrich M."/>
            <person name="Gordon C.M."/>
            <person name="Jindra M."/>
            <person name="Klingler M."/>
            <person name="Lan Q."/>
            <person name="Lattorff H.M."/>
            <person name="Laudet V."/>
            <person name="von Levetsow C."/>
            <person name="Liu Z."/>
            <person name="Lutz R."/>
            <person name="Lynch J.A."/>
            <person name="da Fonseca R.N."/>
            <person name="Posnien N."/>
            <person name="Reuter R."/>
            <person name="Roth S."/>
            <person name="Savard J."/>
            <person name="Schinko J.B."/>
            <person name="Schmitt C."/>
            <person name="Schoppmeier M."/>
            <person name="Schroder R."/>
            <person name="Shippy T.D."/>
            <person name="Simonnet F."/>
            <person name="Marques-Souza H."/>
            <person name="Tautz D."/>
            <person name="Tomoyasu Y."/>
            <person name="Trauner J."/>
            <person name="Van der Zee M."/>
            <person name="Vervoort M."/>
            <person name="Wittkopp N."/>
            <person name="Wimmer E.A."/>
            <person name="Yang X."/>
            <person name="Jones A.K."/>
            <person name="Sattelle D.B."/>
            <person name="Ebert P.R."/>
            <person name="Nelson D."/>
            <person name="Scott J.G."/>
            <person name="Beeman R.W."/>
            <person name="Muthukrishnan S."/>
            <person name="Kramer K.J."/>
            <person name="Arakane Y."/>
            <person name="Beeman R.W."/>
            <person name="Zhu Q."/>
            <person name="Hogenkamp D."/>
            <person name="Dixit R."/>
            <person name="Oppert B."/>
            <person name="Jiang H."/>
            <person name="Zou Z."/>
            <person name="Marshall J."/>
            <person name="Elpidina E."/>
            <person name="Vinokurov K."/>
            <person name="Oppert C."/>
            <person name="Zou Z."/>
            <person name="Evans J."/>
            <person name="Lu Z."/>
            <person name="Zhao P."/>
            <person name="Sumathipala N."/>
            <person name="Altincicek B."/>
            <person name="Vilcinskas A."/>
            <person name="Williams M."/>
            <person name="Hultmark D."/>
            <person name="Hetru C."/>
            <person name="Jiang H."/>
            <person name="Grimmelikhuijzen C.J."/>
            <person name="Hauser F."/>
            <person name="Cazzamali G."/>
            <person name="Williamson M."/>
            <person name="Park Y."/>
            <person name="Li B."/>
            <person name="Tanaka Y."/>
            <person name="Predel R."/>
            <person name="Neupert S."/>
            <person name="Schachtner J."/>
            <person name="Verleyen P."/>
            <person name="Raible F."/>
            <person name="Bork P."/>
            <person name="Friedrich M."/>
            <person name="Walden K.K."/>
            <person name="Robertson H.M."/>
            <person name="Angeli S."/>
            <person name="Foret S."/>
            <person name="Bucher G."/>
            <person name="Schuetz S."/>
            <person name="Maleszka R."/>
            <person name="Wimmer E.A."/>
            <person name="Beeman R.W."/>
            <person name="Lorenzen M."/>
            <person name="Tomoyasu Y."/>
            <person name="Miller S.C."/>
            <person name="Grossmann D."/>
            <person name="Bucher G."/>
        </authorList>
    </citation>
    <scope>NUCLEOTIDE SEQUENCE [LARGE SCALE GENOMIC DNA]</scope>
    <source>
        <strain evidence="1 2">Georgia GA2</strain>
    </source>
</reference>
<organism evidence="1 2">
    <name type="scientific">Tribolium castaneum</name>
    <name type="common">Red flour beetle</name>
    <dbReference type="NCBI Taxonomy" id="7070"/>
    <lineage>
        <taxon>Eukaryota</taxon>
        <taxon>Metazoa</taxon>
        <taxon>Ecdysozoa</taxon>
        <taxon>Arthropoda</taxon>
        <taxon>Hexapoda</taxon>
        <taxon>Insecta</taxon>
        <taxon>Pterygota</taxon>
        <taxon>Neoptera</taxon>
        <taxon>Endopterygota</taxon>
        <taxon>Coleoptera</taxon>
        <taxon>Polyphaga</taxon>
        <taxon>Cucujiformia</taxon>
        <taxon>Tenebrionidae</taxon>
        <taxon>Tenebrionidae incertae sedis</taxon>
        <taxon>Tribolium</taxon>
    </lineage>
</organism>
<gene>
    <name evidence="1" type="primary">GLEAN_01717</name>
    <name evidence="1" type="ORF">TcasGA2_TC001717</name>
</gene>
<keyword evidence="2" id="KW-1185">Reference proteome</keyword>
<proteinExistence type="predicted"/>
<dbReference type="EMBL" id="KQ971307">
    <property type="protein sequence ID" value="EFA10893.1"/>
    <property type="molecule type" value="Genomic_DNA"/>
</dbReference>
<evidence type="ECO:0000313" key="1">
    <source>
        <dbReference type="EMBL" id="EFA10893.1"/>
    </source>
</evidence>
<name>D6W896_TRICA</name>
<dbReference type="Proteomes" id="UP000007266">
    <property type="component" value="Linkage group 1"/>
</dbReference>
<reference evidence="1 2" key="2">
    <citation type="journal article" date="2010" name="Nucleic Acids Res.">
        <title>BeetleBase in 2010: revisions to provide comprehensive genomic information for Tribolium castaneum.</title>
        <authorList>
            <person name="Kim H.S."/>
            <person name="Murphy T."/>
            <person name="Xia J."/>
            <person name="Caragea D."/>
            <person name="Park Y."/>
            <person name="Beeman R.W."/>
            <person name="Lorenzen M.D."/>
            <person name="Butcher S."/>
            <person name="Manak J.R."/>
            <person name="Brown S.J."/>
        </authorList>
    </citation>
    <scope>GENOME REANNOTATION</scope>
    <source>
        <strain evidence="1 2">Georgia GA2</strain>
    </source>
</reference>